<dbReference type="PaxDb" id="2903-EOD36601"/>
<evidence type="ECO:0000256" key="3">
    <source>
        <dbReference type="ARBA" id="ARBA00010088"/>
    </source>
</evidence>
<evidence type="ECO:0000256" key="5">
    <source>
        <dbReference type="ARBA" id="ARBA00022438"/>
    </source>
</evidence>
<dbReference type="KEGG" id="ehx:EMIHUDRAFT_226098"/>
<evidence type="ECO:0000256" key="1">
    <source>
        <dbReference type="ARBA" id="ARBA00001585"/>
    </source>
</evidence>
<dbReference type="EC" id="3.4.11.5" evidence="4"/>
<evidence type="ECO:0000256" key="4">
    <source>
        <dbReference type="ARBA" id="ARBA00012568"/>
    </source>
</evidence>
<dbReference type="GO" id="GO:0004177">
    <property type="term" value="F:aminopeptidase activity"/>
    <property type="evidence" value="ECO:0007669"/>
    <property type="project" value="UniProtKB-KW"/>
</dbReference>
<dbReference type="InterPro" id="IPR005944">
    <property type="entry name" value="Pro_iminopeptidase"/>
</dbReference>
<dbReference type="Pfam" id="PF00561">
    <property type="entry name" value="Abhydrolase_1"/>
    <property type="match status" value="1"/>
</dbReference>
<evidence type="ECO:0000256" key="6">
    <source>
        <dbReference type="ARBA" id="ARBA00022490"/>
    </source>
</evidence>
<reference evidence="12" key="1">
    <citation type="journal article" date="2013" name="Nature">
        <title>Pan genome of the phytoplankton Emiliania underpins its global distribution.</title>
        <authorList>
            <person name="Read B.A."/>
            <person name="Kegel J."/>
            <person name="Klute M.J."/>
            <person name="Kuo A."/>
            <person name="Lefebvre S.C."/>
            <person name="Maumus F."/>
            <person name="Mayer C."/>
            <person name="Miller J."/>
            <person name="Monier A."/>
            <person name="Salamov A."/>
            <person name="Young J."/>
            <person name="Aguilar M."/>
            <person name="Claverie J.M."/>
            <person name="Frickenhaus S."/>
            <person name="Gonzalez K."/>
            <person name="Herman E.K."/>
            <person name="Lin Y.C."/>
            <person name="Napier J."/>
            <person name="Ogata H."/>
            <person name="Sarno A.F."/>
            <person name="Shmutz J."/>
            <person name="Schroeder D."/>
            <person name="de Vargas C."/>
            <person name="Verret F."/>
            <person name="von Dassow P."/>
            <person name="Valentin K."/>
            <person name="Van de Peer Y."/>
            <person name="Wheeler G."/>
            <person name="Dacks J.B."/>
            <person name="Delwiche C.F."/>
            <person name="Dyhrman S.T."/>
            <person name="Glockner G."/>
            <person name="John U."/>
            <person name="Richards T."/>
            <person name="Worden A.Z."/>
            <person name="Zhang X."/>
            <person name="Grigoriev I.V."/>
            <person name="Allen A.E."/>
            <person name="Bidle K."/>
            <person name="Borodovsky M."/>
            <person name="Bowler C."/>
            <person name="Brownlee C."/>
            <person name="Cock J.M."/>
            <person name="Elias M."/>
            <person name="Gladyshev V.N."/>
            <person name="Groth M."/>
            <person name="Guda C."/>
            <person name="Hadaegh A."/>
            <person name="Iglesias-Rodriguez M.D."/>
            <person name="Jenkins J."/>
            <person name="Jones B.M."/>
            <person name="Lawson T."/>
            <person name="Leese F."/>
            <person name="Lindquist E."/>
            <person name="Lobanov A."/>
            <person name="Lomsadze A."/>
            <person name="Malik S.B."/>
            <person name="Marsh M.E."/>
            <person name="Mackinder L."/>
            <person name="Mock T."/>
            <person name="Mueller-Roeber B."/>
            <person name="Pagarete A."/>
            <person name="Parker M."/>
            <person name="Probert I."/>
            <person name="Quesneville H."/>
            <person name="Raines C."/>
            <person name="Rensing S.A."/>
            <person name="Riano-Pachon D.M."/>
            <person name="Richier S."/>
            <person name="Rokitta S."/>
            <person name="Shiraiwa Y."/>
            <person name="Soanes D.M."/>
            <person name="van der Giezen M."/>
            <person name="Wahlund T.M."/>
            <person name="Williams B."/>
            <person name="Wilson W."/>
            <person name="Wolfe G."/>
            <person name="Wurch L.L."/>
        </authorList>
    </citation>
    <scope>NUCLEOTIDE SEQUENCE</scope>
</reference>
<evidence type="ECO:0000313" key="11">
    <source>
        <dbReference type="EnsemblProtists" id="EOD36601"/>
    </source>
</evidence>
<dbReference type="PANTHER" id="PTHR43722:SF1">
    <property type="entry name" value="PROLINE IMINOPEPTIDASE"/>
    <property type="match status" value="1"/>
</dbReference>
<dbReference type="GO" id="GO:0006508">
    <property type="term" value="P:proteolysis"/>
    <property type="evidence" value="ECO:0007669"/>
    <property type="project" value="UniProtKB-KW"/>
</dbReference>
<dbReference type="InterPro" id="IPR002410">
    <property type="entry name" value="Peptidase_S33"/>
</dbReference>
<comment type="similarity">
    <text evidence="3">Belongs to the peptidase S33 family.</text>
</comment>
<dbReference type="GeneID" id="17281950"/>
<keyword evidence="8" id="KW-0378">Hydrolase</keyword>
<evidence type="ECO:0000256" key="9">
    <source>
        <dbReference type="ARBA" id="ARBA00029605"/>
    </source>
</evidence>
<dbReference type="eggNOG" id="ENOG502QPPY">
    <property type="taxonomic scope" value="Eukaryota"/>
</dbReference>
<comment type="subcellular location">
    <subcellularLocation>
        <location evidence="2">Cytoplasm</location>
    </subcellularLocation>
</comment>
<keyword evidence="7" id="KW-0645">Protease</keyword>
<evidence type="ECO:0000259" key="10">
    <source>
        <dbReference type="Pfam" id="PF00561"/>
    </source>
</evidence>
<sequence length="157" mass="16952">MHPKHAPTSTLLLPTRDGLHELHVAEYGAPGGTPIVYLHGGPGGGTPPDVPRLFDPAVFRLVTFDQRGCGRSRCADRLLANTTALLIDDVEAVRCRLGIERWAVFGSSYGSLLVALYAARHSARVTFAIAHGVFLGTRAEVGWLYEAPGASRFYPDQ</sequence>
<dbReference type="Proteomes" id="UP000013827">
    <property type="component" value="Unassembled WGS sequence"/>
</dbReference>
<dbReference type="HOGENOM" id="CLU_043739_2_0_1"/>
<organism evidence="11 12">
    <name type="scientific">Emiliania huxleyi (strain CCMP1516)</name>
    <dbReference type="NCBI Taxonomy" id="280463"/>
    <lineage>
        <taxon>Eukaryota</taxon>
        <taxon>Haptista</taxon>
        <taxon>Haptophyta</taxon>
        <taxon>Prymnesiophyceae</taxon>
        <taxon>Isochrysidales</taxon>
        <taxon>Noelaerhabdaceae</taxon>
        <taxon>Emiliania</taxon>
    </lineage>
</organism>
<dbReference type="STRING" id="2903.R1FLV3"/>
<dbReference type="InterPro" id="IPR029058">
    <property type="entry name" value="AB_hydrolase_fold"/>
</dbReference>
<accession>A0A0D3KLG6</accession>
<keyword evidence="5" id="KW-0031">Aminopeptidase</keyword>
<name>A0A0D3KLG6_EMIH1</name>
<evidence type="ECO:0000256" key="7">
    <source>
        <dbReference type="ARBA" id="ARBA00022670"/>
    </source>
</evidence>
<evidence type="ECO:0000256" key="8">
    <source>
        <dbReference type="ARBA" id="ARBA00022801"/>
    </source>
</evidence>
<dbReference type="PANTHER" id="PTHR43722">
    <property type="entry name" value="PROLINE IMINOPEPTIDASE"/>
    <property type="match status" value="1"/>
</dbReference>
<keyword evidence="6" id="KW-0963">Cytoplasm</keyword>
<keyword evidence="12" id="KW-1185">Reference proteome</keyword>
<dbReference type="AlphaFoldDB" id="A0A0D3KLG6"/>
<dbReference type="RefSeq" id="XP_005789030.1">
    <property type="nucleotide sequence ID" value="XM_005788973.1"/>
</dbReference>
<dbReference type="GO" id="GO:0005737">
    <property type="term" value="C:cytoplasm"/>
    <property type="evidence" value="ECO:0007669"/>
    <property type="project" value="UniProtKB-SubCell"/>
</dbReference>
<dbReference type="SUPFAM" id="SSF53474">
    <property type="entry name" value="alpha/beta-Hydrolases"/>
    <property type="match status" value="1"/>
</dbReference>
<dbReference type="InterPro" id="IPR000073">
    <property type="entry name" value="AB_hydrolase_1"/>
</dbReference>
<dbReference type="EnsemblProtists" id="EOD36601">
    <property type="protein sequence ID" value="EOD36601"/>
    <property type="gene ID" value="EMIHUDRAFT_226098"/>
</dbReference>
<comment type="catalytic activity">
    <reaction evidence="1">
        <text>Release of N-terminal proline from a peptide.</text>
        <dbReference type="EC" id="3.4.11.5"/>
    </reaction>
</comment>
<dbReference type="PRINTS" id="PR00793">
    <property type="entry name" value="PROAMNOPTASE"/>
</dbReference>
<evidence type="ECO:0000313" key="12">
    <source>
        <dbReference type="Proteomes" id="UP000013827"/>
    </source>
</evidence>
<protein>
    <recommendedName>
        <fullName evidence="4">prolyl aminopeptidase</fullName>
        <ecNumber evidence="4">3.4.11.5</ecNumber>
    </recommendedName>
    <alternativeName>
        <fullName evidence="9">Prolyl aminopeptidase</fullName>
    </alternativeName>
</protein>
<proteinExistence type="inferred from homology"/>
<reference evidence="11" key="2">
    <citation type="submission" date="2024-10" db="UniProtKB">
        <authorList>
            <consortium name="EnsemblProtists"/>
        </authorList>
    </citation>
    <scope>IDENTIFICATION</scope>
</reference>
<feature type="domain" description="AB hydrolase-1" evidence="10">
    <location>
        <begin position="34"/>
        <end position="132"/>
    </location>
</feature>
<evidence type="ECO:0000256" key="2">
    <source>
        <dbReference type="ARBA" id="ARBA00004496"/>
    </source>
</evidence>
<dbReference type="Gene3D" id="3.40.50.1820">
    <property type="entry name" value="alpha/beta hydrolase"/>
    <property type="match status" value="1"/>
</dbReference>